<dbReference type="EMBL" id="CP093362">
    <property type="protein sequence ID" value="UQS84721.1"/>
    <property type="molecule type" value="Genomic_DNA"/>
</dbReference>
<gene>
    <name evidence="3" type="ORF">MOO46_05595</name>
</gene>
<evidence type="ECO:0000313" key="4">
    <source>
        <dbReference type="Proteomes" id="UP000831859"/>
    </source>
</evidence>
<organism evidence="3 4">
    <name type="scientific">Apilactobacillus apisilvae</name>
    <dbReference type="NCBI Taxonomy" id="2923364"/>
    <lineage>
        <taxon>Bacteria</taxon>
        <taxon>Bacillati</taxon>
        <taxon>Bacillota</taxon>
        <taxon>Bacilli</taxon>
        <taxon>Lactobacillales</taxon>
        <taxon>Lactobacillaceae</taxon>
        <taxon>Apilactobacillus</taxon>
    </lineage>
</organism>
<name>A0ABY4PGV2_9LACO</name>
<evidence type="ECO:0000259" key="2">
    <source>
        <dbReference type="Pfam" id="PF04892"/>
    </source>
</evidence>
<sequence length="190" mass="22093">MQINGTNNIPDYVLSNTILGLIIMRVTFLILIILFKKKKINLKNISITALFLSYLFLMLKITIFPINIFFPSNKIYENGLGQILDINFNLLAIGNYNLIDFIGNLFILFPLAIFAAIVLPQKFGEMKPNLILGFSVAFMFEVIDIIFNYFYMSNKIFDVDNLILNFIGYVFGYLFYKTIIFRNNKIKRFT</sequence>
<dbReference type="RefSeq" id="WP_249510705.1">
    <property type="nucleotide sequence ID" value="NZ_CP093362.1"/>
</dbReference>
<feature type="transmembrane region" description="Helical" evidence="1">
    <location>
        <begin position="47"/>
        <end position="70"/>
    </location>
</feature>
<dbReference type="Pfam" id="PF04892">
    <property type="entry name" value="VanZ"/>
    <property type="match status" value="1"/>
</dbReference>
<reference evidence="3 4" key="1">
    <citation type="journal article" date="2022" name="Int. J. Syst. Evol. Microbiol.">
        <title>Apilactobacillus apisilvae sp. nov., Nicolia spurrieriana gen. nov. sp. nov., Bombilactobacillus folatiphilus sp. nov. and Bombilactobacillus thymidiniphilus sp. nov., four new lactic acid bacterial isolates from stingless bees Tetragonula carbonaria and Austroplebeia australis.</title>
        <authorList>
            <person name="Oliphant S.A."/>
            <person name="Watson-Haigh N.S."/>
            <person name="Sumby K.M."/>
            <person name="Gardner J."/>
            <person name="Groom S."/>
            <person name="Jiranek V."/>
        </authorList>
    </citation>
    <scope>NUCLEOTIDE SEQUENCE [LARGE SCALE GENOMIC DNA]</scope>
    <source>
        <strain evidence="3 4">SG5_A10</strain>
    </source>
</reference>
<dbReference type="PANTHER" id="PTHR36834">
    <property type="entry name" value="MEMBRANE PROTEIN-RELATED"/>
    <property type="match status" value="1"/>
</dbReference>
<keyword evidence="4" id="KW-1185">Reference proteome</keyword>
<evidence type="ECO:0000313" key="3">
    <source>
        <dbReference type="EMBL" id="UQS84721.1"/>
    </source>
</evidence>
<feature type="transmembrane region" description="Helical" evidence="1">
    <location>
        <begin position="131"/>
        <end position="151"/>
    </location>
</feature>
<dbReference type="InterPro" id="IPR053150">
    <property type="entry name" value="Teicoplanin_resist-assoc"/>
</dbReference>
<dbReference type="InterPro" id="IPR006976">
    <property type="entry name" value="VanZ-like"/>
</dbReference>
<keyword evidence="1" id="KW-0472">Membrane</keyword>
<keyword evidence="1" id="KW-0812">Transmembrane</keyword>
<feature type="transmembrane region" description="Helical" evidence="1">
    <location>
        <begin position="12"/>
        <end position="35"/>
    </location>
</feature>
<keyword evidence="1" id="KW-1133">Transmembrane helix</keyword>
<dbReference type="PANTHER" id="PTHR36834:SF1">
    <property type="entry name" value="INTEGRAL MEMBRANE PROTEIN"/>
    <property type="match status" value="1"/>
</dbReference>
<feature type="transmembrane region" description="Helical" evidence="1">
    <location>
        <begin position="98"/>
        <end position="119"/>
    </location>
</feature>
<proteinExistence type="predicted"/>
<feature type="domain" description="VanZ-like" evidence="2">
    <location>
        <begin position="51"/>
        <end position="178"/>
    </location>
</feature>
<protein>
    <submittedName>
        <fullName evidence="3">VanZ family protein</fullName>
    </submittedName>
</protein>
<evidence type="ECO:0000256" key="1">
    <source>
        <dbReference type="SAM" id="Phobius"/>
    </source>
</evidence>
<accession>A0ABY4PGV2</accession>
<feature type="transmembrane region" description="Helical" evidence="1">
    <location>
        <begin position="163"/>
        <end position="181"/>
    </location>
</feature>
<dbReference type="Proteomes" id="UP000831859">
    <property type="component" value="Chromosome"/>
</dbReference>